<dbReference type="KEGG" id="aco:Amico_0623"/>
<dbReference type="InterPro" id="IPR036823">
    <property type="entry name" value="Ribosomal_uS7_dom_sf"/>
</dbReference>
<evidence type="ECO:0000256" key="1">
    <source>
        <dbReference type="ARBA" id="ARBA00007151"/>
    </source>
</evidence>
<keyword evidence="5 7" id="KW-0687">Ribonucleoprotein</keyword>
<evidence type="ECO:0000256" key="4">
    <source>
        <dbReference type="ARBA" id="ARBA00022980"/>
    </source>
</evidence>
<dbReference type="Gene3D" id="1.10.455.10">
    <property type="entry name" value="Ribosomal protein S7 domain"/>
    <property type="match status" value="1"/>
</dbReference>
<keyword evidence="10" id="KW-1185">Reference proteome</keyword>
<dbReference type="FunFam" id="1.10.455.10:FF:000001">
    <property type="entry name" value="30S ribosomal protein S7"/>
    <property type="match status" value="1"/>
</dbReference>
<dbReference type="PIRSF" id="PIRSF002122">
    <property type="entry name" value="RPS7p_RPS7a_RPS5e_RPS7o"/>
    <property type="match status" value="1"/>
</dbReference>
<keyword evidence="3 7" id="KW-0694">RNA-binding</keyword>
<dbReference type="OrthoDB" id="9807653at2"/>
<dbReference type="Pfam" id="PF00177">
    <property type="entry name" value="Ribosomal_S7"/>
    <property type="match status" value="1"/>
</dbReference>
<evidence type="ECO:0000256" key="5">
    <source>
        <dbReference type="ARBA" id="ARBA00023274"/>
    </source>
</evidence>
<dbReference type="HAMAP" id="MF_00480_B">
    <property type="entry name" value="Ribosomal_uS7_B"/>
    <property type="match status" value="1"/>
</dbReference>
<evidence type="ECO:0000256" key="7">
    <source>
        <dbReference type="HAMAP-Rule" id="MF_00480"/>
    </source>
</evidence>
<dbReference type="GO" id="GO:0003735">
    <property type="term" value="F:structural constituent of ribosome"/>
    <property type="evidence" value="ECO:0007669"/>
    <property type="project" value="InterPro"/>
</dbReference>
<evidence type="ECO:0000313" key="9">
    <source>
        <dbReference type="EMBL" id="ADE56758.1"/>
    </source>
</evidence>
<keyword evidence="7" id="KW-0820">tRNA-binding</keyword>
<evidence type="ECO:0000256" key="2">
    <source>
        <dbReference type="ARBA" id="ARBA00022730"/>
    </source>
</evidence>
<dbReference type="InterPro" id="IPR023798">
    <property type="entry name" value="Ribosomal_uS7_dom"/>
</dbReference>
<comment type="subunit">
    <text evidence="7">Part of the 30S ribosomal subunit. Contacts proteins S9 and S11.</text>
</comment>
<protein>
    <recommendedName>
        <fullName evidence="6 7">Small ribosomal subunit protein uS7</fullName>
    </recommendedName>
</protein>
<dbReference type="GO" id="GO:0015935">
    <property type="term" value="C:small ribosomal subunit"/>
    <property type="evidence" value="ECO:0007669"/>
    <property type="project" value="InterPro"/>
</dbReference>
<dbReference type="GO" id="GO:0006412">
    <property type="term" value="P:translation"/>
    <property type="evidence" value="ECO:0007669"/>
    <property type="project" value="UniProtKB-UniRule"/>
</dbReference>
<dbReference type="GO" id="GO:0019843">
    <property type="term" value="F:rRNA binding"/>
    <property type="evidence" value="ECO:0007669"/>
    <property type="project" value="UniProtKB-UniRule"/>
</dbReference>
<comment type="function">
    <text evidence="7">One of the primary rRNA binding proteins, it binds directly to 16S rRNA where it nucleates assembly of the head domain of the 30S subunit. Is located at the subunit interface close to the decoding center, probably blocks exit of the E-site tRNA.</text>
</comment>
<dbReference type="Proteomes" id="UP000002366">
    <property type="component" value="Chromosome"/>
</dbReference>
<dbReference type="InterPro" id="IPR005717">
    <property type="entry name" value="Ribosomal_uS7_bac/org-type"/>
</dbReference>
<dbReference type="HOGENOM" id="CLU_072226_1_1_0"/>
<dbReference type="InterPro" id="IPR000235">
    <property type="entry name" value="Ribosomal_uS7"/>
</dbReference>
<comment type="similarity">
    <text evidence="1 7">Belongs to the universal ribosomal protein uS7 family.</text>
</comment>
<dbReference type="RefSeq" id="WP_013048024.1">
    <property type="nucleotide sequence ID" value="NC_014011.1"/>
</dbReference>
<name>D5EDX6_AMICL</name>
<reference evidence="9 10" key="1">
    <citation type="journal article" date="2010" name="Stand. Genomic Sci.">
        <title>Complete genome sequence of Aminobacterium colombiense type strain (ALA-1).</title>
        <authorList>
            <person name="Chertkov O."/>
            <person name="Sikorski J."/>
            <person name="Brambilla E."/>
            <person name="Lapidus A."/>
            <person name="Copeland A."/>
            <person name="Glavina Del Rio T."/>
            <person name="Nolan M."/>
            <person name="Lucas S."/>
            <person name="Tice H."/>
            <person name="Cheng J.F."/>
            <person name="Han C."/>
            <person name="Detter J.C."/>
            <person name="Bruce D."/>
            <person name="Tapia R."/>
            <person name="Goodwin L."/>
            <person name="Pitluck S."/>
            <person name="Liolios K."/>
            <person name="Ivanova N."/>
            <person name="Mavromatis K."/>
            <person name="Ovchinnikova G."/>
            <person name="Pati A."/>
            <person name="Chen A."/>
            <person name="Palaniappan K."/>
            <person name="Land M."/>
            <person name="Hauser L."/>
            <person name="Chang Y.J."/>
            <person name="Jeffries C.D."/>
            <person name="Spring S."/>
            <person name="Rohde M."/>
            <person name="Goker M."/>
            <person name="Bristow J."/>
            <person name="Eisen J.A."/>
            <person name="Markowitz V."/>
            <person name="Hugenholtz P."/>
            <person name="Kyrpides N.C."/>
            <person name="Klenk H.P."/>
        </authorList>
    </citation>
    <scope>NUCLEOTIDE SEQUENCE [LARGE SCALE GENOMIC DNA]</scope>
    <source>
        <strain evidence="10">DSM 12261 / ALA-1</strain>
    </source>
</reference>
<evidence type="ECO:0000259" key="8">
    <source>
        <dbReference type="Pfam" id="PF00177"/>
    </source>
</evidence>
<feature type="domain" description="Small ribosomal subunit protein uS7" evidence="8">
    <location>
        <begin position="2"/>
        <end position="149"/>
    </location>
</feature>
<evidence type="ECO:0000313" key="10">
    <source>
        <dbReference type="Proteomes" id="UP000002366"/>
    </source>
</evidence>
<dbReference type="GO" id="GO:0000049">
    <property type="term" value="F:tRNA binding"/>
    <property type="evidence" value="ECO:0007669"/>
    <property type="project" value="UniProtKB-UniRule"/>
</dbReference>
<keyword evidence="4 7" id="KW-0689">Ribosomal protein</keyword>
<proteinExistence type="inferred from homology"/>
<dbReference type="AlphaFoldDB" id="D5EDX6"/>
<dbReference type="EMBL" id="CP001997">
    <property type="protein sequence ID" value="ADE56758.1"/>
    <property type="molecule type" value="Genomic_DNA"/>
</dbReference>
<sequence length="156" mass="17571">MPRKGHVKKRQGLPDSRFGSVAVSKFVSSLMKGGKRSVAENAFYQALEIAGERLNAEPFEVFQKAMENVKPLVEVRPRRVGGATYQVPVEVPAERAQVLAIRWIISYARSKKGMPIAERLARELADAYKGEGSSIKKREDTHKMAEANRAFAHYRW</sequence>
<dbReference type="STRING" id="572547.Amico_0623"/>
<dbReference type="PANTHER" id="PTHR11205">
    <property type="entry name" value="RIBOSOMAL PROTEIN S7"/>
    <property type="match status" value="1"/>
</dbReference>
<dbReference type="eggNOG" id="COG0049">
    <property type="taxonomic scope" value="Bacteria"/>
</dbReference>
<accession>D5EDX6</accession>
<evidence type="ECO:0000256" key="3">
    <source>
        <dbReference type="ARBA" id="ARBA00022884"/>
    </source>
</evidence>
<dbReference type="NCBIfam" id="TIGR01029">
    <property type="entry name" value="rpsG_bact"/>
    <property type="match status" value="1"/>
</dbReference>
<keyword evidence="2 7" id="KW-0699">rRNA-binding</keyword>
<dbReference type="SUPFAM" id="SSF47973">
    <property type="entry name" value="Ribosomal protein S7"/>
    <property type="match status" value="1"/>
</dbReference>
<evidence type="ECO:0000256" key="6">
    <source>
        <dbReference type="ARBA" id="ARBA00044531"/>
    </source>
</evidence>
<gene>
    <name evidence="7" type="primary">rpsG</name>
    <name evidence="9" type="ordered locus">Amico_0623</name>
</gene>
<dbReference type="CDD" id="cd14869">
    <property type="entry name" value="uS7_Bacteria"/>
    <property type="match status" value="1"/>
</dbReference>
<organism evidence="9 10">
    <name type="scientific">Aminobacterium colombiense (strain DSM 12261 / ALA-1)</name>
    <dbReference type="NCBI Taxonomy" id="572547"/>
    <lineage>
        <taxon>Bacteria</taxon>
        <taxon>Thermotogati</taxon>
        <taxon>Synergistota</taxon>
        <taxon>Synergistia</taxon>
        <taxon>Synergistales</taxon>
        <taxon>Aminobacteriaceae</taxon>
        <taxon>Aminobacterium</taxon>
    </lineage>
</organism>